<gene>
    <name evidence="2" type="ORF">JDW19_21500</name>
</gene>
<feature type="domain" description="Butirosin biosynthesis protein H N-terminal" evidence="1">
    <location>
        <begin position="45"/>
        <end position="134"/>
    </location>
</feature>
<dbReference type="Proteomes" id="UP000650605">
    <property type="component" value="Unassembled WGS sequence"/>
</dbReference>
<evidence type="ECO:0000259" key="1">
    <source>
        <dbReference type="Pfam" id="PF14399"/>
    </source>
</evidence>
<dbReference type="InterPro" id="IPR026935">
    <property type="entry name" value="BtrH_N"/>
</dbReference>
<protein>
    <recommendedName>
        <fullName evidence="1">Butirosin biosynthesis protein H N-terminal domain-containing protein</fullName>
    </recommendedName>
</protein>
<dbReference type="Pfam" id="PF14399">
    <property type="entry name" value="BtrH_N"/>
    <property type="match status" value="1"/>
</dbReference>
<reference evidence="2" key="1">
    <citation type="submission" date="2020-12" db="EMBL/GenBank/DDBJ databases">
        <title>Paenibacillus polymyxa LMG 27872: a double-edged sword.</title>
        <authorList>
            <person name="Langendries S."/>
            <person name="Garcia Mendez S."/>
            <person name="Beirinckx S."/>
            <person name="Viaene T."/>
            <person name="Baeyen S."/>
            <person name="Goeminne G."/>
            <person name="Willems A."/>
            <person name="Debode J."/>
            <person name="Goormachtig S."/>
        </authorList>
    </citation>
    <scope>NUCLEOTIDE SEQUENCE</scope>
    <source>
        <strain evidence="2">LMG 27872</strain>
    </source>
</reference>
<accession>A0A8I1IUE0</accession>
<evidence type="ECO:0000313" key="2">
    <source>
        <dbReference type="EMBL" id="MBM0635686.1"/>
    </source>
</evidence>
<dbReference type="EMBL" id="JAEHFQ010000014">
    <property type="protein sequence ID" value="MBM0635686.1"/>
    <property type="molecule type" value="Genomic_DNA"/>
</dbReference>
<evidence type="ECO:0000313" key="3">
    <source>
        <dbReference type="Proteomes" id="UP000650605"/>
    </source>
</evidence>
<comment type="caution">
    <text evidence="2">The sequence shown here is derived from an EMBL/GenBank/DDBJ whole genome shotgun (WGS) entry which is preliminary data.</text>
</comment>
<sequence>MFEMEFRKNPLPGENCYIMALNNILDYKGFSKFLSLWKICGLFYDANPGHAIGILSPRDLSIQEEMRLIHGVELYTLSSDDVDEVISNVIRIIEDNEPVLVFVDAYELPYHLCYHKNHVKHCITLLDYRNDGFLFLDDHHQVKSELSHGILKAAMCLDHESINNKHGSFKARWIYCENASKDMNRENFLRVVRHNTSLLSGSDGVLDYVPDFHEQSGLDSISVLLEDLDAIDRSPRDLYAEELQGIHHYINFVANSRYLYCEFLKEGIPYHHNVQHLIEKYSLSGQSWKIISNMALKMIYATDRAAMFNRLMNKFREAQSYEQEALNVGESIAG</sequence>
<dbReference type="AlphaFoldDB" id="A0A8I1IUE0"/>
<name>A0A8I1IUE0_PAEPO</name>
<proteinExistence type="predicted"/>
<organism evidence="2 3">
    <name type="scientific">Paenibacillus polymyxa</name>
    <name type="common">Bacillus polymyxa</name>
    <dbReference type="NCBI Taxonomy" id="1406"/>
    <lineage>
        <taxon>Bacteria</taxon>
        <taxon>Bacillati</taxon>
        <taxon>Bacillota</taxon>
        <taxon>Bacilli</taxon>
        <taxon>Bacillales</taxon>
        <taxon>Paenibacillaceae</taxon>
        <taxon>Paenibacillus</taxon>
    </lineage>
</organism>